<proteinExistence type="predicted"/>
<evidence type="ECO:0000313" key="1">
    <source>
        <dbReference type="EMBL" id="KAJ8712742.1"/>
    </source>
</evidence>
<protein>
    <submittedName>
        <fullName evidence="1">Uncharacterized protein</fullName>
    </submittedName>
</protein>
<organism evidence="1 2">
    <name type="scientific">Mythimna loreyi</name>
    <dbReference type="NCBI Taxonomy" id="667449"/>
    <lineage>
        <taxon>Eukaryota</taxon>
        <taxon>Metazoa</taxon>
        <taxon>Ecdysozoa</taxon>
        <taxon>Arthropoda</taxon>
        <taxon>Hexapoda</taxon>
        <taxon>Insecta</taxon>
        <taxon>Pterygota</taxon>
        <taxon>Neoptera</taxon>
        <taxon>Endopterygota</taxon>
        <taxon>Lepidoptera</taxon>
        <taxon>Glossata</taxon>
        <taxon>Ditrysia</taxon>
        <taxon>Noctuoidea</taxon>
        <taxon>Noctuidae</taxon>
        <taxon>Noctuinae</taxon>
        <taxon>Hadenini</taxon>
        <taxon>Mythimna</taxon>
    </lineage>
</organism>
<evidence type="ECO:0000313" key="2">
    <source>
        <dbReference type="Proteomes" id="UP001231649"/>
    </source>
</evidence>
<reference evidence="1" key="1">
    <citation type="submission" date="2023-03" db="EMBL/GenBank/DDBJ databases">
        <title>Chromosome-level genomes of two armyworms, Mythimna separata and Mythimna loreyi, provide insights into the biosynthesis and reception of sex pheromones.</title>
        <authorList>
            <person name="Zhao H."/>
        </authorList>
    </citation>
    <scope>NUCLEOTIDE SEQUENCE</scope>
    <source>
        <strain evidence="1">BeijingLab</strain>
    </source>
</reference>
<accession>A0ACC2QAR7</accession>
<sequence length="175" mass="18075">MKRNLSTKVVANVGNVVAAADGGNKSCGECRAQNAAVAASRISSAQRYAVTSSIDEPTETCPIRRRRRARARERARRLVSPARRINQISGAERARGVAAADTSPRPKNNAAPRSPARAGSGGARGNTRDWAARAGGVSRAAPPAASRLTPAARAGVATGRASVARAAGRRVMDVA</sequence>
<keyword evidence="2" id="KW-1185">Reference proteome</keyword>
<name>A0ACC2QAR7_9NEOP</name>
<dbReference type="Proteomes" id="UP001231649">
    <property type="component" value="Chromosome 21"/>
</dbReference>
<comment type="caution">
    <text evidence="1">The sequence shown here is derived from an EMBL/GenBank/DDBJ whole genome shotgun (WGS) entry which is preliminary data.</text>
</comment>
<dbReference type="EMBL" id="CM056797">
    <property type="protein sequence ID" value="KAJ8712742.1"/>
    <property type="molecule type" value="Genomic_DNA"/>
</dbReference>
<gene>
    <name evidence="1" type="ORF">PYW08_008046</name>
</gene>